<dbReference type="PRINTS" id="PR00207">
    <property type="entry name" value="FLAGELLIN"/>
</dbReference>
<evidence type="ECO:0000313" key="6">
    <source>
        <dbReference type="EMBL" id="ERL46220.1"/>
    </source>
</evidence>
<feature type="domain" description="Flagellin C-terminal" evidence="5">
    <location>
        <begin position="549"/>
        <end position="633"/>
    </location>
</feature>
<dbReference type="Pfam" id="PF00669">
    <property type="entry name" value="Flagellin_N"/>
    <property type="match status" value="1"/>
</dbReference>
<dbReference type="OrthoDB" id="9796789at2"/>
<evidence type="ECO:0000256" key="1">
    <source>
        <dbReference type="ARBA" id="ARBA00005709"/>
    </source>
</evidence>
<dbReference type="PANTHER" id="PTHR42792:SF2">
    <property type="entry name" value="FLAGELLIN"/>
    <property type="match status" value="1"/>
</dbReference>
<dbReference type="Gene3D" id="1.20.1330.10">
    <property type="entry name" value="f41 fragment of flagellin, N-terminal domain"/>
    <property type="match status" value="2"/>
</dbReference>
<dbReference type="InterPro" id="IPR001492">
    <property type="entry name" value="Flagellin"/>
</dbReference>
<comment type="subcellular location">
    <subcellularLocation>
        <location evidence="3">Secreted</location>
    </subcellularLocation>
    <subcellularLocation>
        <location evidence="3">Bacterial flagellum</location>
    </subcellularLocation>
</comment>
<dbReference type="Pfam" id="PF00700">
    <property type="entry name" value="Flagellin_C"/>
    <property type="match status" value="1"/>
</dbReference>
<dbReference type="GO" id="GO:0016798">
    <property type="term" value="F:hydrolase activity, acting on glycosyl bonds"/>
    <property type="evidence" value="ECO:0007669"/>
    <property type="project" value="UniProtKB-KW"/>
</dbReference>
<dbReference type="SUPFAM" id="SSF64518">
    <property type="entry name" value="Phase 1 flagellin"/>
    <property type="match status" value="2"/>
</dbReference>
<dbReference type="AlphaFoldDB" id="U2WRM3"/>
<dbReference type="STRING" id="1397666.RS24_01218"/>
<gene>
    <name evidence="6" type="ORF">RS24_01218</name>
</gene>
<name>U2WRM3_9PROT</name>
<evidence type="ECO:0000256" key="3">
    <source>
        <dbReference type="RuleBase" id="RU362073"/>
    </source>
</evidence>
<sequence>MSKINTHMPAVNTLYHLDQNMRGMEKAMERIASGKRINNAGDDAAGAAIVNRMTSQIRGLENAIRNAADAISMSQTAEGALNEVTDILQRMRELSVQGASGSYSGADRQSLNAEIVELQKELQRIAETTYFNDTLLLNGTFQDTNFQIGHQDEHSHTLTIEDVRPTALGQYEIFTSQTGFSAAEPVTSTTAFGSNSSRIADAENITIYGHVGSTTIDIKAGQSAKSIAETVTATFDETGVKANAETRVRLSLNKITAAMSGTMTFKLLGMNSVAEDVTAIVDFGSTTTISNLTELRNSINAKTGKTGIHATISNDLESIDLFSPDGYTIGINEFDIVTVGDGVAHPSLSVQALDKDLNVVGAPAVVGDKSSQETRMVITLSDPLAYTGTDDAEIMGVTVDLSGNTSLEDTIASINTAMAAAGLDVFASNDGSDPANLLIRSLSGANITANDGATGNLFDTVKDGGGNALTAASNVFTATAKTASNDSCQVAGVIKFTSSQIFSVHTATPISSAGVGNAGLFIDSPGAASINKLSDGDILTIRNAQDFLGVIDASLKRIDAERGDLGATINRMEYTINNLSNVVMNSKAAKSRIYDSDIAQETSNLTKSQILQQAAQAMLAQANSTAQNILSLLRN</sequence>
<dbReference type="GO" id="GO:0009288">
    <property type="term" value="C:bacterial-type flagellum"/>
    <property type="evidence" value="ECO:0007669"/>
    <property type="project" value="UniProtKB-SubCell"/>
</dbReference>
<evidence type="ECO:0000313" key="7">
    <source>
        <dbReference type="Proteomes" id="UP000016762"/>
    </source>
</evidence>
<evidence type="ECO:0000259" key="5">
    <source>
        <dbReference type="Pfam" id="PF00700"/>
    </source>
</evidence>
<keyword evidence="7" id="KW-1185">Reference proteome</keyword>
<dbReference type="InterPro" id="IPR001029">
    <property type="entry name" value="Flagellin_N"/>
</dbReference>
<dbReference type="GO" id="GO:0005198">
    <property type="term" value="F:structural molecule activity"/>
    <property type="evidence" value="ECO:0007669"/>
    <property type="project" value="UniProtKB-UniRule"/>
</dbReference>
<dbReference type="Gene3D" id="3.30.70.2120">
    <property type="match status" value="1"/>
</dbReference>
<dbReference type="PANTHER" id="PTHR42792">
    <property type="entry name" value="FLAGELLIN"/>
    <property type="match status" value="1"/>
</dbReference>
<comment type="similarity">
    <text evidence="1 3">Belongs to the bacterial flagellin family.</text>
</comment>
<evidence type="ECO:0000259" key="4">
    <source>
        <dbReference type="Pfam" id="PF00669"/>
    </source>
</evidence>
<proteinExistence type="inferred from homology"/>
<organism evidence="6 7">
    <name type="scientific">Candidatus Micropelagius thuwalensis</name>
    <dbReference type="NCBI Taxonomy" id="1397666"/>
    <lineage>
        <taxon>Bacteria</taxon>
        <taxon>Pseudomonadati</taxon>
        <taxon>Pseudomonadota</taxon>
        <taxon>Alphaproteobacteria</taxon>
        <taxon>PS1 clade</taxon>
        <taxon>Candidatus Micropelagius</taxon>
    </lineage>
</organism>
<comment type="caution">
    <text evidence="6">The sequence shown here is derived from an EMBL/GenBank/DDBJ whole genome shotgun (WGS) entry which is preliminary data.</text>
</comment>
<dbReference type="InterPro" id="IPR046358">
    <property type="entry name" value="Flagellin_C"/>
</dbReference>
<dbReference type="Proteomes" id="UP000016762">
    <property type="component" value="Unassembled WGS sequence"/>
</dbReference>
<reference evidence="6 7" key="1">
    <citation type="journal article" date="2014" name="FEMS Microbiol. Ecol.">
        <title>Genomic differentiation among two strains of the PS1 clade isolated from geographically separated marine habitats.</title>
        <authorList>
            <person name="Jimenez-Infante F."/>
            <person name="Ngugi D.K."/>
            <person name="Alam I."/>
            <person name="Rashid M."/>
            <person name="Baalawi W."/>
            <person name="Kamau A.A."/>
            <person name="Bajic V.B."/>
            <person name="Stingl U."/>
        </authorList>
    </citation>
    <scope>NUCLEOTIDE SEQUENCE [LARGE SCALE GENOMIC DNA]</scope>
    <source>
        <strain evidence="6 7">RS24</strain>
    </source>
</reference>
<feature type="domain" description="Flagellin N-terminal" evidence="4">
    <location>
        <begin position="4"/>
        <end position="141"/>
    </location>
</feature>
<accession>U2WRM3</accession>
<keyword evidence="6" id="KW-0326">Glycosidase</keyword>
<keyword evidence="2 3" id="KW-0975">Bacterial flagellum</keyword>
<protein>
    <recommendedName>
        <fullName evidence="3">Flagellin</fullName>
    </recommendedName>
</protein>
<dbReference type="eggNOG" id="COG1344">
    <property type="taxonomic scope" value="Bacteria"/>
</dbReference>
<dbReference type="GO" id="GO:0005576">
    <property type="term" value="C:extracellular region"/>
    <property type="evidence" value="ECO:0007669"/>
    <property type="project" value="UniProtKB-SubCell"/>
</dbReference>
<dbReference type="EMBL" id="AWXE01000004">
    <property type="protein sequence ID" value="ERL46220.1"/>
    <property type="molecule type" value="Genomic_DNA"/>
</dbReference>
<dbReference type="PATRIC" id="fig|1397666.3.peg.1106"/>
<comment type="function">
    <text evidence="3">Flagellin is the subunit protein which polymerizes to form the filaments of bacterial flagella.</text>
</comment>
<dbReference type="RefSeq" id="WP_021777199.1">
    <property type="nucleotide sequence ID" value="NZ_AWXE01000004.1"/>
</dbReference>
<keyword evidence="6" id="KW-0378">Hydrolase</keyword>
<evidence type="ECO:0000256" key="2">
    <source>
        <dbReference type="ARBA" id="ARBA00023143"/>
    </source>
</evidence>
<keyword evidence="3" id="KW-0964">Secreted</keyword>